<dbReference type="Gene3D" id="3.40.140.10">
    <property type="entry name" value="Cytidine Deaminase, domain 2"/>
    <property type="match status" value="1"/>
</dbReference>
<dbReference type="PANTHER" id="PTHR11079">
    <property type="entry name" value="CYTOSINE DEAMINASE FAMILY MEMBER"/>
    <property type="match status" value="1"/>
</dbReference>
<dbReference type="SUPFAM" id="SSF53927">
    <property type="entry name" value="Cytidine deaminase-like"/>
    <property type="match status" value="1"/>
</dbReference>
<dbReference type="AlphaFoldDB" id="A0A5Q4ZM34"/>
<dbReference type="GO" id="GO:0006152">
    <property type="term" value="P:purine nucleoside catabolic process"/>
    <property type="evidence" value="ECO:0007669"/>
    <property type="project" value="TreeGrafter"/>
</dbReference>
<evidence type="ECO:0000313" key="3">
    <source>
        <dbReference type="EMBL" id="VVV06100.1"/>
    </source>
</evidence>
<feature type="domain" description="CMP/dCMP-type deaminase" evidence="1">
    <location>
        <begin position="13"/>
        <end position="125"/>
    </location>
</feature>
<name>A0A5Q4ZM34_9GAMM</name>
<dbReference type="EMBL" id="LR721751">
    <property type="protein sequence ID" value="VVV06023.1"/>
    <property type="molecule type" value="Genomic_DNA"/>
</dbReference>
<proteinExistence type="predicted"/>
<sequence length="169" mass="18850">MEIKIEMIDSIKVMHSERMKSLIEYTSSSLCTDYPSPFGASIYDADGTLIAQAYDSVMREKDPTCHGEVNAIRKAVKKIGSHSLKGCTLYSTCEPCSMCMSTSIWAEIETVVFGATVNEDASQYWEQPLDITAKEISNRMTGIKCIVISEVERKLAQQLFKDWKAAIDA</sequence>
<dbReference type="CDD" id="cd01285">
    <property type="entry name" value="nucleoside_deaminase"/>
    <property type="match status" value="1"/>
</dbReference>
<dbReference type="InterPro" id="IPR016193">
    <property type="entry name" value="Cytidine_deaminase-like"/>
</dbReference>
<gene>
    <name evidence="3" type="primary">guaD_2</name>
    <name evidence="2" type="synonym">guaD_1</name>
    <name evidence="2" type="ORF">AW0309160_03507</name>
    <name evidence="3" type="ORF">AW0309160_03584</name>
</gene>
<dbReference type="GO" id="GO:0047974">
    <property type="term" value="F:guanosine deaminase activity"/>
    <property type="evidence" value="ECO:0007669"/>
    <property type="project" value="TreeGrafter"/>
</dbReference>
<dbReference type="Pfam" id="PF00383">
    <property type="entry name" value="dCMP_cyt_deam_1"/>
    <property type="match status" value="1"/>
</dbReference>
<reference evidence="3" key="1">
    <citation type="submission" date="2019-09" db="EMBL/GenBank/DDBJ databases">
        <authorList>
            <person name="Hjerde E."/>
        </authorList>
    </citation>
    <scope>NUCLEOTIDE SEQUENCE</scope>
    <source>
        <strain evidence="3">06/09/160</strain>
    </source>
</reference>
<evidence type="ECO:0000313" key="2">
    <source>
        <dbReference type="EMBL" id="VVV06023.1"/>
    </source>
</evidence>
<accession>A0A5Q4ZM34</accession>
<organism evidence="3">
    <name type="scientific">Aliivibrio wodanis</name>
    <dbReference type="NCBI Taxonomy" id="80852"/>
    <lineage>
        <taxon>Bacteria</taxon>
        <taxon>Pseudomonadati</taxon>
        <taxon>Pseudomonadota</taxon>
        <taxon>Gammaproteobacteria</taxon>
        <taxon>Vibrionales</taxon>
        <taxon>Vibrionaceae</taxon>
        <taxon>Aliivibrio</taxon>
    </lineage>
</organism>
<dbReference type="PANTHER" id="PTHR11079:SF161">
    <property type="entry name" value="CMP_DCMP-TYPE DEAMINASE DOMAIN-CONTAINING PROTEIN"/>
    <property type="match status" value="1"/>
</dbReference>
<protein>
    <submittedName>
        <fullName evidence="3">Guanine deaminase</fullName>
    </submittedName>
</protein>
<dbReference type="EMBL" id="LR721751">
    <property type="protein sequence ID" value="VVV06100.1"/>
    <property type="molecule type" value="Genomic_DNA"/>
</dbReference>
<evidence type="ECO:0000259" key="1">
    <source>
        <dbReference type="PROSITE" id="PS51747"/>
    </source>
</evidence>
<dbReference type="InterPro" id="IPR002125">
    <property type="entry name" value="CMP_dCMP_dom"/>
</dbReference>
<dbReference type="PROSITE" id="PS51747">
    <property type="entry name" value="CYT_DCMP_DEAMINASES_2"/>
    <property type="match status" value="1"/>
</dbReference>